<evidence type="ECO:0000313" key="2">
    <source>
        <dbReference type="EMBL" id="KAA6403596.1"/>
    </source>
</evidence>
<gene>
    <name evidence="2" type="ORF">EZS28_000873</name>
</gene>
<feature type="non-terminal residue" evidence="2">
    <location>
        <position position="222"/>
    </location>
</feature>
<feature type="compositionally biased region" description="Polar residues" evidence="1">
    <location>
        <begin position="110"/>
        <end position="127"/>
    </location>
</feature>
<dbReference type="AlphaFoldDB" id="A0A5J4X9Z4"/>
<accession>A0A5J4X9Z4</accession>
<evidence type="ECO:0000256" key="1">
    <source>
        <dbReference type="SAM" id="MobiDB-lite"/>
    </source>
</evidence>
<dbReference type="EMBL" id="SNRW01000082">
    <property type="protein sequence ID" value="KAA6403596.1"/>
    <property type="molecule type" value="Genomic_DNA"/>
</dbReference>
<protein>
    <submittedName>
        <fullName evidence="2">Uncharacterized protein</fullName>
    </submittedName>
</protein>
<organism evidence="2 3">
    <name type="scientific">Streblomastix strix</name>
    <dbReference type="NCBI Taxonomy" id="222440"/>
    <lineage>
        <taxon>Eukaryota</taxon>
        <taxon>Metamonada</taxon>
        <taxon>Preaxostyla</taxon>
        <taxon>Oxymonadida</taxon>
        <taxon>Streblomastigidae</taxon>
        <taxon>Streblomastix</taxon>
    </lineage>
</organism>
<feature type="region of interest" description="Disordered" evidence="1">
    <location>
        <begin position="110"/>
        <end position="134"/>
    </location>
</feature>
<name>A0A5J4X9Z4_9EUKA</name>
<feature type="region of interest" description="Disordered" evidence="1">
    <location>
        <begin position="147"/>
        <end position="176"/>
    </location>
</feature>
<proteinExistence type="predicted"/>
<comment type="caution">
    <text evidence="2">The sequence shown here is derived from an EMBL/GenBank/DDBJ whole genome shotgun (WGS) entry which is preliminary data.</text>
</comment>
<feature type="compositionally biased region" description="Basic and acidic residues" evidence="1">
    <location>
        <begin position="147"/>
        <end position="161"/>
    </location>
</feature>
<dbReference type="Proteomes" id="UP000324800">
    <property type="component" value="Unassembled WGS sequence"/>
</dbReference>
<evidence type="ECO:0000313" key="3">
    <source>
        <dbReference type="Proteomes" id="UP000324800"/>
    </source>
</evidence>
<reference evidence="2 3" key="1">
    <citation type="submission" date="2019-03" db="EMBL/GenBank/DDBJ databases">
        <title>Single cell metagenomics reveals metabolic interactions within the superorganism composed of flagellate Streblomastix strix and complex community of Bacteroidetes bacteria on its surface.</title>
        <authorList>
            <person name="Treitli S.C."/>
            <person name="Kolisko M."/>
            <person name="Husnik F."/>
            <person name="Keeling P."/>
            <person name="Hampl V."/>
        </authorList>
    </citation>
    <scope>NUCLEOTIDE SEQUENCE [LARGE SCALE GENOMIC DNA]</scope>
    <source>
        <strain evidence="2">ST1C</strain>
    </source>
</reference>
<sequence length="222" mass="24590">MENTNKKGKKGKIMTGPGGVGWGLFGPGQRPSSPLALKTVDPRQKKISVKDYTEISMRDNCVINVYIKMLKVNEYLIDEEVFMMNIKEIGAVDIAEFFRNQTNLIVPPYQSYNPTSQSQNKQLQGGYSSSSSSSQLANQALSAARAFNEKHPPFQRTKTDTTEPPPKSPTTPKSDDKTYNFVLVIKHPEKKIDKPPTLATLCQIERPAIVLAPVIIVHNGTA</sequence>